<reference evidence="3 4" key="1">
    <citation type="submission" date="2019-02" db="EMBL/GenBank/DDBJ databases">
        <title>Deep-cultivation of Planctomycetes and their phenomic and genomic characterization uncovers novel biology.</title>
        <authorList>
            <person name="Wiegand S."/>
            <person name="Jogler M."/>
            <person name="Boedeker C."/>
            <person name="Pinto D."/>
            <person name="Vollmers J."/>
            <person name="Rivas-Marin E."/>
            <person name="Kohn T."/>
            <person name="Peeters S.H."/>
            <person name="Heuer A."/>
            <person name="Rast P."/>
            <person name="Oberbeckmann S."/>
            <person name="Bunk B."/>
            <person name="Jeske O."/>
            <person name="Meyerdierks A."/>
            <person name="Storesund J.E."/>
            <person name="Kallscheuer N."/>
            <person name="Luecker S."/>
            <person name="Lage O.M."/>
            <person name="Pohl T."/>
            <person name="Merkel B.J."/>
            <person name="Hornburger P."/>
            <person name="Mueller R.-W."/>
            <person name="Bruemmer F."/>
            <person name="Labrenz M."/>
            <person name="Spormann A.M."/>
            <person name="Op den Camp H."/>
            <person name="Overmann J."/>
            <person name="Amann R."/>
            <person name="Jetten M.S.M."/>
            <person name="Mascher T."/>
            <person name="Medema M.H."/>
            <person name="Devos D.P."/>
            <person name="Kaster A.-K."/>
            <person name="Ovreas L."/>
            <person name="Rohde M."/>
            <person name="Galperin M.Y."/>
            <person name="Jogler C."/>
        </authorList>
    </citation>
    <scope>NUCLEOTIDE SEQUENCE [LARGE SCALE GENOMIC DNA]</scope>
    <source>
        <strain evidence="3 4">TBK1r</strain>
    </source>
</reference>
<dbReference type="Proteomes" id="UP000318081">
    <property type="component" value="Chromosome"/>
</dbReference>
<dbReference type="PROSITE" id="PS50106">
    <property type="entry name" value="PDZ"/>
    <property type="match status" value="1"/>
</dbReference>
<dbReference type="EMBL" id="CP036432">
    <property type="protein sequence ID" value="QDV84846.1"/>
    <property type="molecule type" value="Genomic_DNA"/>
</dbReference>
<dbReference type="SUPFAM" id="SSF50156">
    <property type="entry name" value="PDZ domain-like"/>
    <property type="match status" value="1"/>
</dbReference>
<dbReference type="Pfam" id="PF17820">
    <property type="entry name" value="PDZ_6"/>
    <property type="match status" value="1"/>
</dbReference>
<evidence type="ECO:0000256" key="1">
    <source>
        <dbReference type="SAM" id="SignalP"/>
    </source>
</evidence>
<dbReference type="InterPro" id="IPR001478">
    <property type="entry name" value="PDZ"/>
</dbReference>
<keyword evidence="1" id="KW-0732">Signal</keyword>
<feature type="chain" id="PRO_5046994906" description="PDZ domain-containing protein" evidence="1">
    <location>
        <begin position="18"/>
        <end position="141"/>
    </location>
</feature>
<feature type="signal peptide" evidence="1">
    <location>
        <begin position="1"/>
        <end position="17"/>
    </location>
</feature>
<evidence type="ECO:0000313" key="4">
    <source>
        <dbReference type="Proteomes" id="UP000318081"/>
    </source>
</evidence>
<proteinExistence type="predicted"/>
<dbReference type="InterPro" id="IPR036034">
    <property type="entry name" value="PDZ_sf"/>
</dbReference>
<feature type="domain" description="PDZ" evidence="2">
    <location>
        <begin position="52"/>
        <end position="98"/>
    </location>
</feature>
<evidence type="ECO:0000259" key="2">
    <source>
        <dbReference type="PROSITE" id="PS50106"/>
    </source>
</evidence>
<evidence type="ECO:0000313" key="3">
    <source>
        <dbReference type="EMBL" id="QDV84846.1"/>
    </source>
</evidence>
<keyword evidence="4" id="KW-1185">Reference proteome</keyword>
<dbReference type="RefSeq" id="WP_145213660.1">
    <property type="nucleotide sequence ID" value="NZ_CP036432.1"/>
</dbReference>
<dbReference type="InterPro" id="IPR041489">
    <property type="entry name" value="PDZ_6"/>
</dbReference>
<gene>
    <name evidence="3" type="ORF">TBK1r_37980</name>
</gene>
<accession>A0ABX5XU94</accession>
<dbReference type="Gene3D" id="2.30.42.10">
    <property type="match status" value="1"/>
</dbReference>
<protein>
    <recommendedName>
        <fullName evidence="2">PDZ domain-containing protein</fullName>
    </recommendedName>
</protein>
<organism evidence="3 4">
    <name type="scientific">Stieleria magnilauensis</name>
    <dbReference type="NCBI Taxonomy" id="2527963"/>
    <lineage>
        <taxon>Bacteria</taxon>
        <taxon>Pseudomonadati</taxon>
        <taxon>Planctomycetota</taxon>
        <taxon>Planctomycetia</taxon>
        <taxon>Pirellulales</taxon>
        <taxon>Pirellulaceae</taxon>
        <taxon>Stieleria</taxon>
    </lineage>
</organism>
<dbReference type="SMART" id="SM00228">
    <property type="entry name" value="PDZ"/>
    <property type="match status" value="1"/>
</dbReference>
<name>A0ABX5XU94_9BACT</name>
<sequence>MLRRRFAISAFSVFVFAAFVAGVSERLQAQPAVEANGFGGFVEPKHPHHHFGGWYLGVYGNYTPSGLQLTQVYPGTAAWNVGLEVGDRILAVNGRRISMYYPLNVALQATHSGWVQLWVRDWRTGQLVSVNVRLTRTRVHF</sequence>